<dbReference type="Pfam" id="PF13432">
    <property type="entry name" value="TPR_16"/>
    <property type="match status" value="2"/>
</dbReference>
<name>A0A3N8PRF7_9BURK</name>
<dbReference type="PANTHER" id="PTHR45586">
    <property type="entry name" value="TPR REPEAT-CONTAINING PROTEIN PA4667"/>
    <property type="match status" value="1"/>
</dbReference>
<dbReference type="InterPro" id="IPR051012">
    <property type="entry name" value="CellSynth/LPSAsmb/PSIAsmb"/>
</dbReference>
<proteinExistence type="predicted"/>
<evidence type="ECO:0000256" key="4">
    <source>
        <dbReference type="SAM" id="SignalP"/>
    </source>
</evidence>
<evidence type="ECO:0000256" key="2">
    <source>
        <dbReference type="ARBA" id="ARBA00022803"/>
    </source>
</evidence>
<evidence type="ECO:0000313" key="6">
    <source>
        <dbReference type="Proteomes" id="UP000269271"/>
    </source>
</evidence>
<dbReference type="SMART" id="SM00028">
    <property type="entry name" value="TPR"/>
    <property type="match status" value="4"/>
</dbReference>
<keyword evidence="4" id="KW-0732">Signal</keyword>
<evidence type="ECO:0000256" key="1">
    <source>
        <dbReference type="ARBA" id="ARBA00022737"/>
    </source>
</evidence>
<dbReference type="InterPro" id="IPR019734">
    <property type="entry name" value="TPR_rpt"/>
</dbReference>
<evidence type="ECO:0000313" key="5">
    <source>
        <dbReference type="EMBL" id="RQT14181.1"/>
    </source>
</evidence>
<protein>
    <submittedName>
        <fullName evidence="5">Uncharacterized protein</fullName>
    </submittedName>
</protein>
<dbReference type="AlphaFoldDB" id="A0A3N8PRF7"/>
<evidence type="ECO:0000256" key="3">
    <source>
        <dbReference type="SAM" id="MobiDB-lite"/>
    </source>
</evidence>
<dbReference type="SUPFAM" id="SSF48452">
    <property type="entry name" value="TPR-like"/>
    <property type="match status" value="1"/>
</dbReference>
<sequence>MTRSVIRAFALAAALPVLAGCGAPGIQTRPVLSHKSDDPQAELRIADSALAGGNVDLASTLYEKVLAKHPDSLAARLGLGDVNYRAGDLERARILYDEAQRQAPAELGPQLGLARVALRQRRLDEAAQRYRDLLAVQPNHPLAAEGLGTVLDLQGRHADAQVVYREALRAHPDAQGLRVDLGLSLVLGNRPREGVNVLLDVAGLPSAPWQARQNLAFAYGVLGNTDSAKRLLSAELPASAVADNLRFYQAVRARLASRGGAGVAGVAGGAGSPPPLSGAALEPGVVPPGAGAAK</sequence>
<feature type="signal peptide" evidence="4">
    <location>
        <begin position="1"/>
        <end position="19"/>
    </location>
</feature>
<keyword evidence="1" id="KW-0677">Repeat</keyword>
<feature type="chain" id="PRO_5041076627" evidence="4">
    <location>
        <begin position="20"/>
        <end position="294"/>
    </location>
</feature>
<dbReference type="EMBL" id="QTQX01000044">
    <property type="protein sequence ID" value="RQT14181.1"/>
    <property type="molecule type" value="Genomic_DNA"/>
</dbReference>
<dbReference type="PANTHER" id="PTHR45586:SF1">
    <property type="entry name" value="LIPOPOLYSACCHARIDE ASSEMBLY PROTEIN B"/>
    <property type="match status" value="1"/>
</dbReference>
<comment type="caution">
    <text evidence="5">The sequence shown here is derived from an EMBL/GenBank/DDBJ whole genome shotgun (WGS) entry which is preliminary data.</text>
</comment>
<dbReference type="Proteomes" id="UP000269271">
    <property type="component" value="Unassembled WGS sequence"/>
</dbReference>
<gene>
    <name evidence="5" type="ORF">DF037_38385</name>
</gene>
<keyword evidence="2" id="KW-0802">TPR repeat</keyword>
<organism evidence="5 6">
    <name type="scientific">Burkholderia contaminans</name>
    <dbReference type="NCBI Taxonomy" id="488447"/>
    <lineage>
        <taxon>Bacteria</taxon>
        <taxon>Pseudomonadati</taxon>
        <taxon>Pseudomonadota</taxon>
        <taxon>Betaproteobacteria</taxon>
        <taxon>Burkholderiales</taxon>
        <taxon>Burkholderiaceae</taxon>
        <taxon>Burkholderia</taxon>
        <taxon>Burkholderia cepacia complex</taxon>
    </lineage>
</organism>
<dbReference type="InterPro" id="IPR011990">
    <property type="entry name" value="TPR-like_helical_dom_sf"/>
</dbReference>
<accession>A0A3N8PRF7</accession>
<dbReference type="PROSITE" id="PS51257">
    <property type="entry name" value="PROKAR_LIPOPROTEIN"/>
    <property type="match status" value="1"/>
</dbReference>
<dbReference type="RefSeq" id="WP_046549840.1">
    <property type="nucleotide sequence ID" value="NZ_CABVQL010000013.1"/>
</dbReference>
<dbReference type="Gene3D" id="1.25.40.10">
    <property type="entry name" value="Tetratricopeptide repeat domain"/>
    <property type="match status" value="1"/>
</dbReference>
<feature type="region of interest" description="Disordered" evidence="3">
    <location>
        <begin position="264"/>
        <end position="294"/>
    </location>
</feature>
<reference evidence="5 6" key="1">
    <citation type="submission" date="2018-08" db="EMBL/GenBank/DDBJ databases">
        <title>Comparative analysis of Burkholderia isolates from Puerto Rico.</title>
        <authorList>
            <person name="Hall C."/>
            <person name="Sahl J."/>
            <person name="Wagner D."/>
        </authorList>
    </citation>
    <scope>NUCLEOTIDE SEQUENCE [LARGE SCALE GENOMIC DNA]</scope>
    <source>
        <strain evidence="5 6">Bp9001</strain>
    </source>
</reference>